<proteinExistence type="predicted"/>
<keyword evidence="3" id="KW-1185">Reference proteome</keyword>
<evidence type="ECO:0000313" key="2">
    <source>
        <dbReference type="EMBL" id="KAK2958963.1"/>
    </source>
</evidence>
<reference evidence="2 3" key="1">
    <citation type="journal article" date="2022" name="bioRxiv">
        <title>Genomics of Preaxostyla Flagellates Illuminates Evolutionary Transitions and the Path Towards Mitochondrial Loss.</title>
        <authorList>
            <person name="Novak L.V.F."/>
            <person name="Treitli S.C."/>
            <person name="Pyrih J."/>
            <person name="Halakuc P."/>
            <person name="Pipaliya S.V."/>
            <person name="Vacek V."/>
            <person name="Brzon O."/>
            <person name="Soukal P."/>
            <person name="Eme L."/>
            <person name="Dacks J.B."/>
            <person name="Karnkowska A."/>
            <person name="Elias M."/>
            <person name="Hampl V."/>
        </authorList>
    </citation>
    <scope>NUCLEOTIDE SEQUENCE [LARGE SCALE GENOMIC DNA]</scope>
    <source>
        <strain evidence="2">NAU3</strain>
        <tissue evidence="2">Gut</tissue>
    </source>
</reference>
<dbReference type="InterPro" id="IPR011050">
    <property type="entry name" value="Pectin_lyase_fold/virulence"/>
</dbReference>
<evidence type="ECO:0000313" key="3">
    <source>
        <dbReference type="Proteomes" id="UP001281761"/>
    </source>
</evidence>
<protein>
    <submittedName>
        <fullName evidence="2">Uncharacterized protein</fullName>
    </submittedName>
</protein>
<organism evidence="2 3">
    <name type="scientific">Blattamonas nauphoetae</name>
    <dbReference type="NCBI Taxonomy" id="2049346"/>
    <lineage>
        <taxon>Eukaryota</taxon>
        <taxon>Metamonada</taxon>
        <taxon>Preaxostyla</taxon>
        <taxon>Oxymonadida</taxon>
        <taxon>Blattamonas</taxon>
    </lineage>
</organism>
<comment type="caution">
    <text evidence="2">The sequence shown here is derived from an EMBL/GenBank/DDBJ whole genome shotgun (WGS) entry which is preliminary data.</text>
</comment>
<accession>A0ABQ9Y5D4</accession>
<gene>
    <name evidence="2" type="ORF">BLNAU_5979</name>
</gene>
<dbReference type="EMBL" id="JARBJD010000033">
    <property type="protein sequence ID" value="KAK2958963.1"/>
    <property type="molecule type" value="Genomic_DNA"/>
</dbReference>
<dbReference type="SUPFAM" id="SSF51126">
    <property type="entry name" value="Pectin lyase-like"/>
    <property type="match status" value="1"/>
</dbReference>
<feature type="region of interest" description="Disordered" evidence="1">
    <location>
        <begin position="1"/>
        <end position="21"/>
    </location>
</feature>
<name>A0ABQ9Y5D4_9EUKA</name>
<dbReference type="Proteomes" id="UP001281761">
    <property type="component" value="Unassembled WGS sequence"/>
</dbReference>
<sequence length="623" mass="66054">MHVEGKYEESKPKMKDEGKNGIKAETNMNTMFMITNSTVSLQNVFLDSGGMGTSVGRLWSSCVLIVGSRMLSNAETSPFVIVGGGSGVGSSVSVISSVHESRGFGVLLPVVSSISKWLDGERSDRLKWLDVGRDGWVEDGGISVCGAGVSVSDVDLVVGSGPLFGVWESDSRCLSLSVRSTCWVWTRLIGSKSWNTTSSGCVRDGVRDEVGGVVEGIVGCSIWSCTNHLCGTAIVGMGDGGSVLSHNTSFTGCHTPSSPNDDPDTHTRHTQHFTIRTKLSNETTPNHVFTLCTFKECSSDGDGGAIYAWTIELTLQIERCSFHACSSFMGGGAVYLYPPHTSESTFTLCSSSFIGSSCAKGYGGSVSLSYLTALYISDCVFLDSTANWYGGGVYIHSSPFESSSGLSNTLFQNCRTGSEDPSFSGGAVTFCLCGVPKFSFVQFRQCSAGIGRGHDVFFDLTPFNSDSFLNCDSTSSSTHRVSNGTKDNSTLLLDTDFEATLKSLTSTLTADDTVLLTLTLDNAISGTMIVIVSNLDGRRQEEVRKAPKIGRLLVFSFSSSTVGTCSSSVGESGVLQFPLSDYKLLAASISNHDVTVPSGLSIPATPIIRHLSSPIKIGKTGIN</sequence>
<evidence type="ECO:0000256" key="1">
    <source>
        <dbReference type="SAM" id="MobiDB-lite"/>
    </source>
</evidence>